<dbReference type="InterPro" id="IPR010017">
    <property type="entry name" value="CmoB"/>
</dbReference>
<sequence length="321" mass="36567">MTLFDRSDLKALLAERDLSGWSDQIDALCADRFYPSKNGNLDRWKRAWSKLPDCANASIDADNDTVIVSGEIGKPDLRETLMAFHPWRKGPFEFFGIPIDTEWRSDIKWQRIASAIDLNAKTVLDIGCGNGYYGWRMLSAGADLVIGCDPYLLYIMQFEVVRRYAEKPERHFILPLADTDLPPRLEAFDTTFSMGVLYHRTSPIDHLQTLAGSLKSGGQLILETLIVESDTETVLVPSGRYAKMKNVWFIPSISMLTRWLMRTGFVKIEVIDISKTTDQEQRRTEMMTFESLNDFLDPNDETRTIEGDPAPVRAVVSAWKR</sequence>
<dbReference type="GO" id="GO:0032259">
    <property type="term" value="P:methylation"/>
    <property type="evidence" value="ECO:0007669"/>
    <property type="project" value="UniProtKB-KW"/>
</dbReference>
<keyword evidence="1 3" id="KW-0808">Transferase</keyword>
<keyword evidence="4" id="KW-1185">Reference proteome</keyword>
<dbReference type="EC" id="2.1.1.-" evidence="3"/>
<dbReference type="SUPFAM" id="SSF53335">
    <property type="entry name" value="S-adenosyl-L-methionine-dependent methyltransferases"/>
    <property type="match status" value="1"/>
</dbReference>
<keyword evidence="3" id="KW-0489">Methyltransferase</keyword>
<dbReference type="HAMAP" id="MF_01590">
    <property type="entry name" value="tRNA_carboxymethyltr_CmoB"/>
    <property type="match status" value="1"/>
</dbReference>
<dbReference type="GO" id="GO:0016765">
    <property type="term" value="F:transferase activity, transferring alkyl or aryl (other than methyl) groups"/>
    <property type="evidence" value="ECO:0007669"/>
    <property type="project" value="InterPro"/>
</dbReference>
<dbReference type="Gene3D" id="3.40.50.150">
    <property type="entry name" value="Vaccinia Virus protein VP39"/>
    <property type="match status" value="1"/>
</dbReference>
<accession>A0A5C6E8Y1</accession>
<dbReference type="EMBL" id="SJPY01000001">
    <property type="protein sequence ID" value="TWU45462.1"/>
    <property type="molecule type" value="Genomic_DNA"/>
</dbReference>
<dbReference type="GO" id="GO:0002098">
    <property type="term" value="P:tRNA wobble uridine modification"/>
    <property type="evidence" value="ECO:0007669"/>
    <property type="project" value="InterPro"/>
</dbReference>
<dbReference type="NCBIfam" id="NF011650">
    <property type="entry name" value="PRK15068.1"/>
    <property type="match status" value="1"/>
</dbReference>
<protein>
    <submittedName>
        <fullName evidence="3">tRNA (Mo5U34)-methyltransferase</fullName>
        <ecNumber evidence="3">2.1.1.-</ecNumber>
    </submittedName>
</protein>
<gene>
    <name evidence="3" type="primary">cmoB</name>
    <name evidence="3" type="ORF">Q31b_06340</name>
</gene>
<dbReference type="InterPro" id="IPR029063">
    <property type="entry name" value="SAM-dependent_MTases_sf"/>
</dbReference>
<dbReference type="RefSeq" id="WP_146598156.1">
    <property type="nucleotide sequence ID" value="NZ_SJPY01000001.1"/>
</dbReference>
<dbReference type="Proteomes" id="UP000315471">
    <property type="component" value="Unassembled WGS sequence"/>
</dbReference>
<name>A0A5C6E8Y1_9BACT</name>
<dbReference type="GO" id="GO:0008168">
    <property type="term" value="F:methyltransferase activity"/>
    <property type="evidence" value="ECO:0007669"/>
    <property type="project" value="UniProtKB-KW"/>
</dbReference>
<dbReference type="Pfam" id="PF08003">
    <property type="entry name" value="Methyltransf_9"/>
    <property type="match status" value="1"/>
</dbReference>
<reference evidence="3 4" key="1">
    <citation type="submission" date="2019-02" db="EMBL/GenBank/DDBJ databases">
        <title>Deep-cultivation of Planctomycetes and their phenomic and genomic characterization uncovers novel biology.</title>
        <authorList>
            <person name="Wiegand S."/>
            <person name="Jogler M."/>
            <person name="Boedeker C."/>
            <person name="Pinto D."/>
            <person name="Vollmers J."/>
            <person name="Rivas-Marin E."/>
            <person name="Kohn T."/>
            <person name="Peeters S.H."/>
            <person name="Heuer A."/>
            <person name="Rast P."/>
            <person name="Oberbeckmann S."/>
            <person name="Bunk B."/>
            <person name="Jeske O."/>
            <person name="Meyerdierks A."/>
            <person name="Storesund J.E."/>
            <person name="Kallscheuer N."/>
            <person name="Luecker S."/>
            <person name="Lage O.M."/>
            <person name="Pohl T."/>
            <person name="Merkel B.J."/>
            <person name="Hornburger P."/>
            <person name="Mueller R.-W."/>
            <person name="Bruemmer F."/>
            <person name="Labrenz M."/>
            <person name="Spormann A.M."/>
            <person name="Op Den Camp H."/>
            <person name="Overmann J."/>
            <person name="Amann R."/>
            <person name="Jetten M.S.M."/>
            <person name="Mascher T."/>
            <person name="Medema M.H."/>
            <person name="Devos D.P."/>
            <person name="Kaster A.-K."/>
            <person name="Ovreas L."/>
            <person name="Rohde M."/>
            <person name="Galperin M.Y."/>
            <person name="Jogler C."/>
        </authorList>
    </citation>
    <scope>NUCLEOTIDE SEQUENCE [LARGE SCALE GENOMIC DNA]</scope>
    <source>
        <strain evidence="3 4">Q31b</strain>
    </source>
</reference>
<evidence type="ECO:0000256" key="2">
    <source>
        <dbReference type="ARBA" id="ARBA00022694"/>
    </source>
</evidence>
<evidence type="ECO:0000313" key="4">
    <source>
        <dbReference type="Proteomes" id="UP000315471"/>
    </source>
</evidence>
<keyword evidence="2" id="KW-0819">tRNA processing</keyword>
<dbReference type="AlphaFoldDB" id="A0A5C6E8Y1"/>
<comment type="caution">
    <text evidence="3">The sequence shown here is derived from an EMBL/GenBank/DDBJ whole genome shotgun (WGS) entry which is preliminary data.</text>
</comment>
<proteinExistence type="inferred from homology"/>
<dbReference type="InterPro" id="IPR027555">
    <property type="entry name" value="Mo5U34_MeTrfas-like"/>
</dbReference>
<dbReference type="NCBIfam" id="TIGR00452">
    <property type="entry name" value="tRNA 5-methoxyuridine(34)/uridine 5-oxyacetic acid(34) synthase CmoB"/>
    <property type="match status" value="1"/>
</dbReference>
<organism evidence="3 4">
    <name type="scientific">Novipirellula aureliae</name>
    <dbReference type="NCBI Taxonomy" id="2527966"/>
    <lineage>
        <taxon>Bacteria</taxon>
        <taxon>Pseudomonadati</taxon>
        <taxon>Planctomycetota</taxon>
        <taxon>Planctomycetia</taxon>
        <taxon>Pirellulales</taxon>
        <taxon>Pirellulaceae</taxon>
        <taxon>Novipirellula</taxon>
    </lineage>
</organism>
<dbReference type="CDD" id="cd02440">
    <property type="entry name" value="AdoMet_MTases"/>
    <property type="match status" value="1"/>
</dbReference>
<dbReference type="OrthoDB" id="9791837at2"/>
<evidence type="ECO:0000313" key="3">
    <source>
        <dbReference type="EMBL" id="TWU45462.1"/>
    </source>
</evidence>
<evidence type="ECO:0000256" key="1">
    <source>
        <dbReference type="ARBA" id="ARBA00022679"/>
    </source>
</evidence>